<dbReference type="EMBL" id="KK198758">
    <property type="protein sequence ID" value="KCW68289.1"/>
    <property type="molecule type" value="Genomic_DNA"/>
</dbReference>
<evidence type="ECO:0008006" key="2">
    <source>
        <dbReference type="Google" id="ProtNLM"/>
    </source>
</evidence>
<dbReference type="SUPFAM" id="SSF111038">
    <property type="entry name" value="YjbQ-like"/>
    <property type="match status" value="1"/>
</dbReference>
<reference evidence="1" key="1">
    <citation type="submission" date="2013-07" db="EMBL/GenBank/DDBJ databases">
        <title>The genome of Eucalyptus grandis.</title>
        <authorList>
            <person name="Schmutz J."/>
            <person name="Hayes R."/>
            <person name="Myburg A."/>
            <person name="Tuskan G."/>
            <person name="Grattapaglia D."/>
            <person name="Rokhsar D.S."/>
        </authorList>
    </citation>
    <scope>NUCLEOTIDE SEQUENCE</scope>
    <source>
        <tissue evidence="1">Leaf extractions</tissue>
    </source>
</reference>
<dbReference type="Gramene" id="KCW68289">
    <property type="protein sequence ID" value="KCW68289"/>
    <property type="gene ID" value="EUGRSUZ_F01955"/>
</dbReference>
<dbReference type="NCBIfam" id="TIGR00149">
    <property type="entry name" value="TIGR00149_YjbQ"/>
    <property type="match status" value="1"/>
</dbReference>
<name>A0A059BQH7_EUCGR</name>
<dbReference type="STRING" id="71139.A0A059BQH7"/>
<dbReference type="PANTHER" id="PTHR30615:SF16">
    <property type="entry name" value="SECONDARY THIAMINE-PHOSPHATE SYNTHASE ENZYME"/>
    <property type="match status" value="1"/>
</dbReference>
<evidence type="ECO:0000313" key="1">
    <source>
        <dbReference type="EMBL" id="KCW68289.1"/>
    </source>
</evidence>
<dbReference type="FunCoup" id="A0A059BQH7">
    <property type="interactions" value="374"/>
</dbReference>
<proteinExistence type="predicted"/>
<dbReference type="PANTHER" id="PTHR30615">
    <property type="entry name" value="UNCHARACTERIZED PROTEIN YJBQ-RELATED"/>
    <property type="match status" value="1"/>
</dbReference>
<protein>
    <recommendedName>
        <fullName evidence="2">Secondary thiamine-phosphate synthase enzyme</fullName>
    </recommendedName>
</protein>
<dbReference type="InterPro" id="IPR035917">
    <property type="entry name" value="YjbQ-like_sf"/>
</dbReference>
<sequence>MDASGTSGSGSSRSPSNPNFPKNLVRALLLILPTLFLVPWLSTITKTPSPLPSSPGPIMQSPSLFFSAKPISPSPAPRVRALYTANPPPSTAVGSDPGSMAASGPKWAQKTITLPPQRRGCHLVTPKILKEIGQDLSEFKCGLAHLFLQHTSASLTINENYDSDVRDDTETFLNKIVPEVCLCLTTLLLLFPLKILSDSFLGRGFNFQGRSAPWKHTIEGPDDMPAHIKSSMFGCTLTIPITNGKLNMGTWQGIWLCEHRDHATARSVVVTLNGI</sequence>
<accession>A0A059BQH7</accession>
<dbReference type="InParanoid" id="A0A059BQH7"/>
<dbReference type="Gene3D" id="2.60.120.460">
    <property type="entry name" value="YjbQ-like"/>
    <property type="match status" value="1"/>
</dbReference>
<dbReference type="InterPro" id="IPR001602">
    <property type="entry name" value="UPF0047_YjbQ-like"/>
</dbReference>
<organism evidence="1">
    <name type="scientific">Eucalyptus grandis</name>
    <name type="common">Flooded gum</name>
    <dbReference type="NCBI Taxonomy" id="71139"/>
    <lineage>
        <taxon>Eukaryota</taxon>
        <taxon>Viridiplantae</taxon>
        <taxon>Streptophyta</taxon>
        <taxon>Embryophyta</taxon>
        <taxon>Tracheophyta</taxon>
        <taxon>Spermatophyta</taxon>
        <taxon>Magnoliopsida</taxon>
        <taxon>eudicotyledons</taxon>
        <taxon>Gunneridae</taxon>
        <taxon>Pentapetalae</taxon>
        <taxon>rosids</taxon>
        <taxon>malvids</taxon>
        <taxon>Myrtales</taxon>
        <taxon>Myrtaceae</taxon>
        <taxon>Myrtoideae</taxon>
        <taxon>Eucalypteae</taxon>
        <taxon>Eucalyptus</taxon>
    </lineage>
</organism>
<dbReference type="AlphaFoldDB" id="A0A059BQH7"/>
<gene>
    <name evidence="1" type="ORF">EUGRSUZ_F01955</name>
</gene>
<dbReference type="Pfam" id="PF01894">
    <property type="entry name" value="YjbQ"/>
    <property type="match status" value="2"/>
</dbReference>